<feature type="domain" description="RecX third three-helical" evidence="7">
    <location>
        <begin position="111"/>
        <end position="154"/>
    </location>
</feature>
<evidence type="ECO:0000256" key="4">
    <source>
        <dbReference type="ARBA" id="ARBA00022490"/>
    </source>
</evidence>
<evidence type="ECO:0000259" key="7">
    <source>
        <dbReference type="Pfam" id="PF21981"/>
    </source>
</evidence>
<dbReference type="Pfam" id="PF02631">
    <property type="entry name" value="RecX_HTH2"/>
    <property type="match status" value="1"/>
</dbReference>
<evidence type="ECO:0000256" key="2">
    <source>
        <dbReference type="ARBA" id="ARBA00009695"/>
    </source>
</evidence>
<protein>
    <recommendedName>
        <fullName evidence="3 5">Regulatory protein RecX</fullName>
    </recommendedName>
</protein>
<evidence type="ECO:0000259" key="8">
    <source>
        <dbReference type="Pfam" id="PF21982"/>
    </source>
</evidence>
<proteinExistence type="inferred from homology"/>
<evidence type="ECO:0000313" key="10">
    <source>
        <dbReference type="Proteomes" id="UP000316360"/>
    </source>
</evidence>
<dbReference type="Gene3D" id="1.10.10.10">
    <property type="entry name" value="Winged helix-like DNA-binding domain superfamily/Winged helix DNA-binding domain"/>
    <property type="match status" value="3"/>
</dbReference>
<comment type="similarity">
    <text evidence="2 5">Belongs to the RecX family.</text>
</comment>
<evidence type="ECO:0000313" key="9">
    <source>
        <dbReference type="EMBL" id="TET07472.1"/>
    </source>
</evidence>
<dbReference type="PANTHER" id="PTHR33602:SF1">
    <property type="entry name" value="REGULATORY PROTEIN RECX FAMILY PROTEIN"/>
    <property type="match status" value="1"/>
</dbReference>
<evidence type="ECO:0000259" key="6">
    <source>
        <dbReference type="Pfam" id="PF02631"/>
    </source>
</evidence>
<dbReference type="InterPro" id="IPR053926">
    <property type="entry name" value="RecX_HTH_1st"/>
</dbReference>
<gene>
    <name evidence="5" type="primary">recX</name>
    <name evidence="9" type="ORF">E3J84_07425</name>
</gene>
<dbReference type="Pfam" id="PF21982">
    <property type="entry name" value="RecX_HTH1"/>
    <property type="match status" value="1"/>
</dbReference>
<dbReference type="InterPro" id="IPR053925">
    <property type="entry name" value="RecX_HTH_3rd"/>
</dbReference>
<organism evidence="9 10">
    <name type="scientific">Aerophobetes bacterium</name>
    <dbReference type="NCBI Taxonomy" id="2030807"/>
    <lineage>
        <taxon>Bacteria</taxon>
        <taxon>Candidatus Aerophobota</taxon>
    </lineage>
</organism>
<feature type="domain" description="RecX second three-helical" evidence="6">
    <location>
        <begin position="61"/>
        <end position="101"/>
    </location>
</feature>
<comment type="function">
    <text evidence="5">Modulates RecA activity.</text>
</comment>
<dbReference type="Proteomes" id="UP000316360">
    <property type="component" value="Unassembled WGS sequence"/>
</dbReference>
<evidence type="ECO:0000256" key="1">
    <source>
        <dbReference type="ARBA" id="ARBA00004496"/>
    </source>
</evidence>
<comment type="subcellular location">
    <subcellularLocation>
        <location evidence="1 5">Cytoplasm</location>
    </subcellularLocation>
</comment>
<dbReference type="GO" id="GO:0006282">
    <property type="term" value="P:regulation of DNA repair"/>
    <property type="evidence" value="ECO:0007669"/>
    <property type="project" value="UniProtKB-UniRule"/>
</dbReference>
<dbReference type="InterPro" id="IPR003783">
    <property type="entry name" value="Regulatory_RecX"/>
</dbReference>
<comment type="caution">
    <text evidence="9">The sequence shown here is derived from an EMBL/GenBank/DDBJ whole genome shotgun (WGS) entry which is preliminary data.</text>
</comment>
<dbReference type="GO" id="GO:0005737">
    <property type="term" value="C:cytoplasm"/>
    <property type="evidence" value="ECO:0007669"/>
    <property type="project" value="UniProtKB-SubCell"/>
</dbReference>
<dbReference type="EMBL" id="SOKJ01000421">
    <property type="protein sequence ID" value="TET07472.1"/>
    <property type="molecule type" value="Genomic_DNA"/>
</dbReference>
<dbReference type="PANTHER" id="PTHR33602">
    <property type="entry name" value="REGULATORY PROTEIN RECX FAMILY PROTEIN"/>
    <property type="match status" value="1"/>
</dbReference>
<dbReference type="HAMAP" id="MF_01114">
    <property type="entry name" value="RecX"/>
    <property type="match status" value="1"/>
</dbReference>
<reference evidence="9 10" key="1">
    <citation type="submission" date="2019-03" db="EMBL/GenBank/DDBJ databases">
        <title>Metabolic potential of uncultured bacteria and archaea associated with petroleum seepage in deep-sea sediments.</title>
        <authorList>
            <person name="Dong X."/>
            <person name="Hubert C."/>
        </authorList>
    </citation>
    <scope>NUCLEOTIDE SEQUENCE [LARGE SCALE GENOMIC DNA]</scope>
    <source>
        <strain evidence="9">E44_bin7</strain>
    </source>
</reference>
<keyword evidence="4 5" id="KW-0963">Cytoplasm</keyword>
<feature type="domain" description="RecX first three-helical" evidence="8">
    <location>
        <begin position="16"/>
        <end position="54"/>
    </location>
</feature>
<sequence>MVVKEEVPKEELNKGKEYALKLLEYRERSEQEIKDRMRRKGYENKVIAETIEFLKNQNLVNDERFARMWTESRLRRSYGRWKISSDLKGKGVDGELIDEVLKKLCSGINETQIALELVQRKWPSLEKEDNLMLRRISGFLKRRGFSFEVIADVMNQITES</sequence>
<dbReference type="Pfam" id="PF21981">
    <property type="entry name" value="RecX_HTH3"/>
    <property type="match status" value="1"/>
</dbReference>
<evidence type="ECO:0000256" key="5">
    <source>
        <dbReference type="HAMAP-Rule" id="MF_01114"/>
    </source>
</evidence>
<accession>A0A523RNX6</accession>
<dbReference type="AlphaFoldDB" id="A0A523RNX6"/>
<dbReference type="InterPro" id="IPR036388">
    <property type="entry name" value="WH-like_DNA-bd_sf"/>
</dbReference>
<name>A0A523RNX6_UNCAE</name>
<evidence type="ECO:0000256" key="3">
    <source>
        <dbReference type="ARBA" id="ARBA00018111"/>
    </source>
</evidence>
<dbReference type="InterPro" id="IPR053924">
    <property type="entry name" value="RecX_HTH_2nd"/>
</dbReference>